<gene>
    <name evidence="8" type="ORF">MNB_SV-5-86</name>
</gene>
<keyword evidence="5 6" id="KW-0472">Membrane</keyword>
<comment type="subcellular location">
    <subcellularLocation>
        <location evidence="1">Cell membrane</location>
        <topology evidence="1">Multi-pass membrane protein</topology>
    </subcellularLocation>
</comment>
<dbReference type="EMBL" id="FPKX01000064">
    <property type="protein sequence ID" value="SFZ98840.1"/>
    <property type="molecule type" value="Genomic_DNA"/>
</dbReference>
<organism evidence="8">
    <name type="scientific">hydrothermal vent metagenome</name>
    <dbReference type="NCBI Taxonomy" id="652676"/>
    <lineage>
        <taxon>unclassified sequences</taxon>
        <taxon>metagenomes</taxon>
        <taxon>ecological metagenomes</taxon>
    </lineage>
</organism>
<dbReference type="Gene3D" id="1.10.3730.20">
    <property type="match status" value="1"/>
</dbReference>
<feature type="domain" description="EamA" evidence="7">
    <location>
        <begin position="10"/>
        <end position="141"/>
    </location>
</feature>
<accession>A0A1W1EFP6</accession>
<evidence type="ECO:0000256" key="6">
    <source>
        <dbReference type="SAM" id="Phobius"/>
    </source>
</evidence>
<dbReference type="PANTHER" id="PTHR32322">
    <property type="entry name" value="INNER MEMBRANE TRANSPORTER"/>
    <property type="match status" value="1"/>
</dbReference>
<dbReference type="InterPro" id="IPR037185">
    <property type="entry name" value="EmrE-like"/>
</dbReference>
<dbReference type="Pfam" id="PF00892">
    <property type="entry name" value="EamA"/>
    <property type="match status" value="2"/>
</dbReference>
<dbReference type="PANTHER" id="PTHR32322:SF18">
    <property type="entry name" value="S-ADENOSYLMETHIONINE_S-ADENOSYLHOMOCYSTEINE TRANSPORTER"/>
    <property type="match status" value="1"/>
</dbReference>
<dbReference type="AlphaFoldDB" id="A0A1W1EFP6"/>
<keyword evidence="4 6" id="KW-1133">Transmembrane helix</keyword>
<feature type="transmembrane region" description="Helical" evidence="6">
    <location>
        <begin position="248"/>
        <end position="267"/>
    </location>
</feature>
<feature type="transmembrane region" description="Helical" evidence="6">
    <location>
        <begin position="273"/>
        <end position="291"/>
    </location>
</feature>
<sequence>MSKKNIDFIAIAALCTAMLIWGSSFIAFKSAVADMGPMSIIFFRMLFASLCFLYFIPSFFKLSFDREDIKYILLMVIFEPCLYFLFESHALTYTSAGQAGMITAMMPLITAIAASFFLKEYISKKMILGSIIALVGAVSLSLSSNTSISAPNPILGNSLEFGAMICAAGYTISVRHLVKKFSVVFLTAIQSFAGMIFFLPFAVWETNTIPLHLSLSSMSYVLYMGVVVTLGGYGLYNFALTRIEANKAAVYINLIPIFSVLLAFFILGEKLTAISMFTFAVILIGVIITQIPTQTLKKIFKL</sequence>
<dbReference type="InterPro" id="IPR000620">
    <property type="entry name" value="EamA_dom"/>
</dbReference>
<feature type="transmembrane region" description="Helical" evidence="6">
    <location>
        <begin position="98"/>
        <end position="118"/>
    </location>
</feature>
<evidence type="ECO:0000256" key="2">
    <source>
        <dbReference type="ARBA" id="ARBA00022475"/>
    </source>
</evidence>
<evidence type="ECO:0000256" key="5">
    <source>
        <dbReference type="ARBA" id="ARBA00023136"/>
    </source>
</evidence>
<evidence type="ECO:0000259" key="7">
    <source>
        <dbReference type="Pfam" id="PF00892"/>
    </source>
</evidence>
<reference evidence="8" key="1">
    <citation type="submission" date="2016-10" db="EMBL/GenBank/DDBJ databases">
        <authorList>
            <person name="de Groot N.N."/>
        </authorList>
    </citation>
    <scope>NUCLEOTIDE SEQUENCE</scope>
</reference>
<evidence type="ECO:0000256" key="1">
    <source>
        <dbReference type="ARBA" id="ARBA00004651"/>
    </source>
</evidence>
<proteinExistence type="predicted"/>
<feature type="transmembrane region" description="Helical" evidence="6">
    <location>
        <begin position="125"/>
        <end position="142"/>
    </location>
</feature>
<protein>
    <submittedName>
        <fullName evidence="8">Permease of the drug/metabolite transporter (DMT) superfamily</fullName>
    </submittedName>
</protein>
<keyword evidence="3 6" id="KW-0812">Transmembrane</keyword>
<feature type="transmembrane region" description="Helical" evidence="6">
    <location>
        <begin position="181"/>
        <end position="203"/>
    </location>
</feature>
<keyword evidence="2" id="KW-1003">Cell membrane</keyword>
<name>A0A1W1EFP6_9ZZZZ</name>
<feature type="transmembrane region" description="Helical" evidence="6">
    <location>
        <begin position="69"/>
        <end position="86"/>
    </location>
</feature>
<dbReference type="InterPro" id="IPR050638">
    <property type="entry name" value="AA-Vitamin_Transporters"/>
</dbReference>
<feature type="transmembrane region" description="Helical" evidence="6">
    <location>
        <begin position="40"/>
        <end position="57"/>
    </location>
</feature>
<feature type="transmembrane region" description="Helical" evidence="6">
    <location>
        <begin position="154"/>
        <end position="174"/>
    </location>
</feature>
<feature type="transmembrane region" description="Helical" evidence="6">
    <location>
        <begin position="7"/>
        <end position="28"/>
    </location>
</feature>
<dbReference type="GO" id="GO:0005886">
    <property type="term" value="C:plasma membrane"/>
    <property type="evidence" value="ECO:0007669"/>
    <property type="project" value="UniProtKB-SubCell"/>
</dbReference>
<evidence type="ECO:0000256" key="4">
    <source>
        <dbReference type="ARBA" id="ARBA00022989"/>
    </source>
</evidence>
<feature type="domain" description="EamA" evidence="7">
    <location>
        <begin position="156"/>
        <end position="289"/>
    </location>
</feature>
<evidence type="ECO:0000313" key="8">
    <source>
        <dbReference type="EMBL" id="SFZ98840.1"/>
    </source>
</evidence>
<feature type="transmembrane region" description="Helical" evidence="6">
    <location>
        <begin position="215"/>
        <end position="236"/>
    </location>
</feature>
<dbReference type="SUPFAM" id="SSF103481">
    <property type="entry name" value="Multidrug resistance efflux transporter EmrE"/>
    <property type="match status" value="2"/>
</dbReference>
<evidence type="ECO:0000256" key="3">
    <source>
        <dbReference type="ARBA" id="ARBA00022692"/>
    </source>
</evidence>